<dbReference type="PANTHER" id="PTHR11804:SF84">
    <property type="entry name" value="SACCHAROLYSIN"/>
    <property type="match status" value="1"/>
</dbReference>
<evidence type="ECO:0000256" key="2">
    <source>
        <dbReference type="ARBA" id="ARBA00022723"/>
    </source>
</evidence>
<evidence type="ECO:0000259" key="10">
    <source>
        <dbReference type="Pfam" id="PF08439"/>
    </source>
</evidence>
<evidence type="ECO:0000259" key="9">
    <source>
        <dbReference type="Pfam" id="PF01432"/>
    </source>
</evidence>
<keyword evidence="4 6" id="KW-0862">Zinc</keyword>
<gene>
    <name evidence="11" type="ORF">EKN06_01420</name>
</gene>
<keyword evidence="12" id="KW-1185">Reference proteome</keyword>
<dbReference type="PANTHER" id="PTHR11804">
    <property type="entry name" value="PROTEASE M3 THIMET OLIGOPEPTIDASE-RELATED"/>
    <property type="match status" value="1"/>
</dbReference>
<dbReference type="InterPro" id="IPR045090">
    <property type="entry name" value="Pept_M3A_M3B"/>
</dbReference>
<evidence type="ECO:0000313" key="12">
    <source>
        <dbReference type="Proteomes" id="UP000283003"/>
    </source>
</evidence>
<dbReference type="OrthoDB" id="9766487at2"/>
<dbReference type="GO" id="GO:0046872">
    <property type="term" value="F:metal ion binding"/>
    <property type="evidence" value="ECO:0007669"/>
    <property type="project" value="UniProtKB-UniRule"/>
</dbReference>
<proteinExistence type="inferred from homology"/>
<dbReference type="RefSeq" id="WP_127611098.1">
    <property type="nucleotide sequence ID" value="NZ_RXOL01000001.1"/>
</dbReference>
<dbReference type="GO" id="GO:0004222">
    <property type="term" value="F:metalloendopeptidase activity"/>
    <property type="evidence" value="ECO:0007669"/>
    <property type="project" value="InterPro"/>
</dbReference>
<dbReference type="Pfam" id="PF01432">
    <property type="entry name" value="Peptidase_M3"/>
    <property type="match status" value="1"/>
</dbReference>
<feature type="chain" id="PRO_5019506671" evidence="8">
    <location>
        <begin position="27"/>
        <end position="623"/>
    </location>
</feature>
<evidence type="ECO:0000256" key="7">
    <source>
        <dbReference type="SAM" id="MobiDB-lite"/>
    </source>
</evidence>
<dbReference type="InterPro" id="IPR042088">
    <property type="entry name" value="OligoPept_F_C"/>
</dbReference>
<evidence type="ECO:0000256" key="1">
    <source>
        <dbReference type="ARBA" id="ARBA00022670"/>
    </source>
</evidence>
<dbReference type="AlphaFoldDB" id="A0A437H044"/>
<evidence type="ECO:0000256" key="3">
    <source>
        <dbReference type="ARBA" id="ARBA00022801"/>
    </source>
</evidence>
<accession>A0A437H044</accession>
<dbReference type="CDD" id="cd09608">
    <property type="entry name" value="M3B_PepF"/>
    <property type="match status" value="1"/>
</dbReference>
<keyword evidence="2 6" id="KW-0479">Metal-binding</keyword>
<evidence type="ECO:0000256" key="8">
    <source>
        <dbReference type="SAM" id="SignalP"/>
    </source>
</evidence>
<keyword evidence="3 6" id="KW-0378">Hydrolase</keyword>
<evidence type="ECO:0000256" key="5">
    <source>
        <dbReference type="ARBA" id="ARBA00023049"/>
    </source>
</evidence>
<reference evidence="11 12" key="1">
    <citation type="submission" date="2018-12" db="EMBL/GenBank/DDBJ databases">
        <title>Croceicoccus ponticola sp. nov., a lipolytic bacterium isolated from seawater.</title>
        <authorList>
            <person name="Yoon J.-H."/>
        </authorList>
    </citation>
    <scope>NUCLEOTIDE SEQUENCE [LARGE SCALE GENOMIC DNA]</scope>
    <source>
        <strain evidence="11 12">GM-16</strain>
    </source>
</reference>
<dbReference type="Gene3D" id="1.10.287.830">
    <property type="entry name" value="putative peptidase helix hairpin domain like"/>
    <property type="match status" value="1"/>
</dbReference>
<feature type="signal peptide" evidence="8">
    <location>
        <begin position="1"/>
        <end position="26"/>
    </location>
</feature>
<dbReference type="SUPFAM" id="SSF55486">
    <property type="entry name" value="Metalloproteases ('zincins'), catalytic domain"/>
    <property type="match status" value="1"/>
</dbReference>
<evidence type="ECO:0000256" key="6">
    <source>
        <dbReference type="RuleBase" id="RU003435"/>
    </source>
</evidence>
<feature type="domain" description="Peptidase M3A/M3B catalytic" evidence="9">
    <location>
        <begin position="229"/>
        <end position="604"/>
    </location>
</feature>
<organism evidence="11 12">
    <name type="scientific">Croceicoccus ponticola</name>
    <dbReference type="NCBI Taxonomy" id="2217664"/>
    <lineage>
        <taxon>Bacteria</taxon>
        <taxon>Pseudomonadati</taxon>
        <taxon>Pseudomonadota</taxon>
        <taxon>Alphaproteobacteria</taxon>
        <taxon>Sphingomonadales</taxon>
        <taxon>Erythrobacteraceae</taxon>
        <taxon>Croceicoccus</taxon>
    </lineage>
</organism>
<dbReference type="Pfam" id="PF08439">
    <property type="entry name" value="Peptidase_M3_N"/>
    <property type="match status" value="1"/>
</dbReference>
<keyword evidence="1 6" id="KW-0645">Protease</keyword>
<dbReference type="Gene3D" id="1.20.140.70">
    <property type="entry name" value="Oligopeptidase f, N-terminal domain"/>
    <property type="match status" value="1"/>
</dbReference>
<feature type="region of interest" description="Disordered" evidence="7">
    <location>
        <begin position="185"/>
        <end position="211"/>
    </location>
</feature>
<protein>
    <submittedName>
        <fullName evidence="11">Oligoendopeptidase F family protein</fullName>
    </submittedName>
</protein>
<comment type="cofactor">
    <cofactor evidence="6">
        <name>Zn(2+)</name>
        <dbReference type="ChEBI" id="CHEBI:29105"/>
    </cofactor>
    <text evidence="6">Binds 1 zinc ion.</text>
</comment>
<evidence type="ECO:0000256" key="4">
    <source>
        <dbReference type="ARBA" id="ARBA00022833"/>
    </source>
</evidence>
<dbReference type="EMBL" id="RXOL01000001">
    <property type="protein sequence ID" value="RVQ68912.1"/>
    <property type="molecule type" value="Genomic_DNA"/>
</dbReference>
<dbReference type="Gene3D" id="1.10.1370.20">
    <property type="entry name" value="Oligoendopeptidase f, C-terminal domain"/>
    <property type="match status" value="1"/>
</dbReference>
<comment type="caution">
    <text evidence="11">The sequence shown here is derived from an EMBL/GenBank/DDBJ whole genome shotgun (WGS) entry which is preliminary data.</text>
</comment>
<sequence>MLNTDRRRLLAFGAILPFASATPAFAQAMADGVTGGDWDLSELFPDWTAWETARQAVLATLPRLAAYKGHFGHGPDAMAKAMADISDVSKDAVRVYIYAHLSADADVRVSKNQEREGQASDMFTALSEATSWVSPEVLALGAEKVNAYIAANKTLQDRFAFSLSQTLRGADHVLDAKGESILASSSAPLTGPDDVRSQLTASDMPRPTVKLSDGTEVRLDDQGYSLNRDAPNREDRKLIFSEFWDSYAAFSNTLGAAYTSKLKGDVFRAKSRNYPNTLSWALDGPNIPEGVYRTLVEEVNRGLPQLHRYFDLRRRILGLPDIGYYDIYPPLVTLDRKFTLPQMRAITIEALKPFGPEYGKLLTDATTKKWMDPNPRTGKKSGAYMQGGAYDVHPYLLLNLGEDFDSMSTYAHEWGHAIHTLLSKDNNPWETYDYATFIAEIASTANEVFLSRYMLDRAKTKQEKLFYLGSQLEAARGSFFRQTQFAEFELKAHELAEAGEGLSGEKYAEIYYDILRRYHGPNMILPENVAHEWSFVSHFFRSDSFYVFQYATSISAGTWFADQIMNGGKKEQKAMIDVLKAGGSDYPIDILKKKAGLDMTKPDVYRAFVAKFSETMDEIEKLL</sequence>
<dbReference type="GO" id="GO:0006518">
    <property type="term" value="P:peptide metabolic process"/>
    <property type="evidence" value="ECO:0007669"/>
    <property type="project" value="TreeGrafter"/>
</dbReference>
<dbReference type="Proteomes" id="UP000283003">
    <property type="component" value="Unassembled WGS sequence"/>
</dbReference>
<dbReference type="GO" id="GO:0006508">
    <property type="term" value="P:proteolysis"/>
    <property type="evidence" value="ECO:0007669"/>
    <property type="project" value="UniProtKB-KW"/>
</dbReference>
<feature type="domain" description="Oligopeptidase F N-terminal" evidence="10">
    <location>
        <begin position="136"/>
        <end position="204"/>
    </location>
</feature>
<name>A0A437H044_9SPHN</name>
<comment type="similarity">
    <text evidence="6">Belongs to the peptidase M3 family.</text>
</comment>
<evidence type="ECO:0000313" key="11">
    <source>
        <dbReference type="EMBL" id="RVQ68912.1"/>
    </source>
</evidence>
<dbReference type="InterPro" id="IPR001567">
    <property type="entry name" value="Pept_M3A_M3B_dom"/>
</dbReference>
<dbReference type="InterPro" id="IPR013647">
    <property type="entry name" value="OligopepF_N_dom"/>
</dbReference>
<keyword evidence="5 6" id="KW-0482">Metalloprotease</keyword>
<keyword evidence="8" id="KW-0732">Signal</keyword>